<dbReference type="Gene3D" id="3.60.10.10">
    <property type="entry name" value="Endonuclease/exonuclease/phosphatase"/>
    <property type="match status" value="1"/>
</dbReference>
<keyword evidence="9" id="KW-0460">Magnesium</keyword>
<comment type="subcellular location">
    <subcellularLocation>
        <location evidence="1">Membrane</location>
        <topology evidence="1">Multi-pass membrane protein</topology>
    </subcellularLocation>
</comment>
<keyword evidence="12" id="KW-0443">Lipid metabolism</keyword>
<dbReference type="GO" id="GO:0006665">
    <property type="term" value="P:sphingolipid metabolic process"/>
    <property type="evidence" value="ECO:0007669"/>
    <property type="project" value="UniProtKB-KW"/>
</dbReference>
<evidence type="ECO:0000259" key="15">
    <source>
        <dbReference type="Pfam" id="PF03372"/>
    </source>
</evidence>
<evidence type="ECO:0000313" key="17">
    <source>
        <dbReference type="Proteomes" id="UP000235965"/>
    </source>
</evidence>
<evidence type="ECO:0000256" key="13">
    <source>
        <dbReference type="ARBA" id="ARBA00023136"/>
    </source>
</evidence>
<gene>
    <name evidence="16" type="ORF">B7P43_G03508</name>
</gene>
<keyword evidence="17" id="KW-1185">Reference proteome</keyword>
<evidence type="ECO:0000256" key="9">
    <source>
        <dbReference type="ARBA" id="ARBA00022842"/>
    </source>
</evidence>
<evidence type="ECO:0000256" key="10">
    <source>
        <dbReference type="ARBA" id="ARBA00022919"/>
    </source>
</evidence>
<dbReference type="GO" id="GO:0004767">
    <property type="term" value="F:sphingomyelin phosphodiesterase activity"/>
    <property type="evidence" value="ECO:0007669"/>
    <property type="project" value="UniProtKB-EC"/>
</dbReference>
<organism evidence="16 17">
    <name type="scientific">Cryptotermes secundus</name>
    <dbReference type="NCBI Taxonomy" id="105785"/>
    <lineage>
        <taxon>Eukaryota</taxon>
        <taxon>Metazoa</taxon>
        <taxon>Ecdysozoa</taxon>
        <taxon>Arthropoda</taxon>
        <taxon>Hexapoda</taxon>
        <taxon>Insecta</taxon>
        <taxon>Pterygota</taxon>
        <taxon>Neoptera</taxon>
        <taxon>Polyneoptera</taxon>
        <taxon>Dictyoptera</taxon>
        <taxon>Blattodea</taxon>
        <taxon>Blattoidea</taxon>
        <taxon>Termitoidae</taxon>
        <taxon>Kalotermitidae</taxon>
        <taxon>Cryptotermitinae</taxon>
        <taxon>Cryptotermes</taxon>
    </lineage>
</organism>
<comment type="similarity">
    <text evidence="4">Belongs to the neutral sphingomyelinase family.</text>
</comment>
<comment type="caution">
    <text evidence="16">The sequence shown here is derived from an EMBL/GenBank/DDBJ whole genome shotgun (WGS) entry which is preliminary data.</text>
</comment>
<evidence type="ECO:0000256" key="11">
    <source>
        <dbReference type="ARBA" id="ARBA00022989"/>
    </source>
</evidence>
<evidence type="ECO:0000256" key="2">
    <source>
        <dbReference type="ARBA" id="ARBA00004760"/>
    </source>
</evidence>
<evidence type="ECO:0000256" key="3">
    <source>
        <dbReference type="ARBA" id="ARBA00004991"/>
    </source>
</evidence>
<feature type="transmembrane region" description="Helical" evidence="14">
    <location>
        <begin position="348"/>
        <end position="365"/>
    </location>
</feature>
<keyword evidence="13 14" id="KW-0472">Membrane</keyword>
<evidence type="ECO:0000256" key="5">
    <source>
        <dbReference type="ARBA" id="ARBA00012369"/>
    </source>
</evidence>
<keyword evidence="11 14" id="KW-1133">Transmembrane helix</keyword>
<dbReference type="PANTHER" id="PTHR16320">
    <property type="entry name" value="SPHINGOMYELINASE FAMILY MEMBER"/>
    <property type="match status" value="1"/>
</dbReference>
<dbReference type="STRING" id="105785.A0A2J7RG53"/>
<evidence type="ECO:0000256" key="7">
    <source>
        <dbReference type="ARBA" id="ARBA00022723"/>
    </source>
</evidence>
<dbReference type="GO" id="GO:0046872">
    <property type="term" value="F:metal ion binding"/>
    <property type="evidence" value="ECO:0007669"/>
    <property type="project" value="UniProtKB-KW"/>
</dbReference>
<evidence type="ECO:0000256" key="14">
    <source>
        <dbReference type="SAM" id="Phobius"/>
    </source>
</evidence>
<keyword evidence="7" id="KW-0479">Metal-binding</keyword>
<evidence type="ECO:0000256" key="6">
    <source>
        <dbReference type="ARBA" id="ARBA00022692"/>
    </source>
</evidence>
<evidence type="ECO:0000313" key="16">
    <source>
        <dbReference type="EMBL" id="PNF39814.1"/>
    </source>
</evidence>
<keyword evidence="10" id="KW-0746">Sphingolipid metabolism</keyword>
<dbReference type="InParanoid" id="A0A2J7RG53"/>
<reference evidence="16 17" key="1">
    <citation type="submission" date="2017-12" db="EMBL/GenBank/DDBJ databases">
        <title>Hemimetabolous genomes reveal molecular basis of termite eusociality.</title>
        <authorList>
            <person name="Harrison M.C."/>
            <person name="Jongepier E."/>
            <person name="Robertson H.M."/>
            <person name="Arning N."/>
            <person name="Bitard-Feildel T."/>
            <person name="Chao H."/>
            <person name="Childers C.P."/>
            <person name="Dinh H."/>
            <person name="Doddapaneni H."/>
            <person name="Dugan S."/>
            <person name="Gowin J."/>
            <person name="Greiner C."/>
            <person name="Han Y."/>
            <person name="Hu H."/>
            <person name="Hughes D.S.T."/>
            <person name="Huylmans A.-K."/>
            <person name="Kemena C."/>
            <person name="Kremer L.P.M."/>
            <person name="Lee S.L."/>
            <person name="Lopez-Ezquerra A."/>
            <person name="Mallet L."/>
            <person name="Monroy-Kuhn J.M."/>
            <person name="Moser A."/>
            <person name="Murali S.C."/>
            <person name="Muzny D.M."/>
            <person name="Otani S."/>
            <person name="Piulachs M.-D."/>
            <person name="Poelchau M."/>
            <person name="Qu J."/>
            <person name="Schaub F."/>
            <person name="Wada-Katsumata A."/>
            <person name="Worley K.C."/>
            <person name="Xie Q."/>
            <person name="Ylla G."/>
            <person name="Poulsen M."/>
            <person name="Gibbs R.A."/>
            <person name="Schal C."/>
            <person name="Richards S."/>
            <person name="Belles X."/>
            <person name="Korb J."/>
            <person name="Bornberg-Bauer E."/>
        </authorList>
    </citation>
    <scope>NUCLEOTIDE SEQUENCE [LARGE SCALE GENOMIC DNA]</scope>
    <source>
        <tissue evidence="16">Whole body</tissue>
    </source>
</reference>
<feature type="transmembrane region" description="Helical" evidence="14">
    <location>
        <begin position="377"/>
        <end position="396"/>
    </location>
</feature>
<evidence type="ECO:0000256" key="1">
    <source>
        <dbReference type="ARBA" id="ARBA00004141"/>
    </source>
</evidence>
<evidence type="ECO:0000256" key="12">
    <source>
        <dbReference type="ARBA" id="ARBA00023098"/>
    </source>
</evidence>
<comment type="pathway">
    <text evidence="2">Lipid metabolism; sphingolipid metabolism.</text>
</comment>
<dbReference type="EMBL" id="NEVH01004406">
    <property type="protein sequence ID" value="PNF39814.1"/>
    <property type="molecule type" value="Genomic_DNA"/>
</dbReference>
<dbReference type="Pfam" id="PF03372">
    <property type="entry name" value="Exo_endo_phos"/>
    <property type="match status" value="1"/>
</dbReference>
<feature type="domain" description="Endonuclease/exonuclease/phosphatase" evidence="15">
    <location>
        <begin position="2"/>
        <end position="272"/>
    </location>
</feature>
<comment type="pathway">
    <text evidence="3">Sphingolipid metabolism.</text>
</comment>
<dbReference type="AlphaFoldDB" id="A0A2J7RG53"/>
<keyword evidence="8" id="KW-0378">Hydrolase</keyword>
<protein>
    <recommendedName>
        <fullName evidence="5">sphingomyelin phosphodiesterase</fullName>
        <ecNumber evidence="5">3.1.4.12</ecNumber>
    </recommendedName>
</protein>
<dbReference type="SUPFAM" id="SSF56219">
    <property type="entry name" value="DNase I-like"/>
    <property type="match status" value="1"/>
</dbReference>
<dbReference type="InterPro" id="IPR005135">
    <property type="entry name" value="Endo/exonuclease/phosphatase"/>
</dbReference>
<dbReference type="EC" id="3.1.4.12" evidence="5"/>
<evidence type="ECO:0000256" key="8">
    <source>
        <dbReference type="ARBA" id="ARBA00022801"/>
    </source>
</evidence>
<dbReference type="PANTHER" id="PTHR16320:SF24">
    <property type="entry name" value="PHOSPHODIESTERASE, PUTATIVE-RELATED"/>
    <property type="match status" value="1"/>
</dbReference>
<proteinExistence type="inferred from homology"/>
<name>A0A2J7RG53_9NEOP</name>
<dbReference type="InterPro" id="IPR036691">
    <property type="entry name" value="Endo/exonu/phosph_ase_sf"/>
</dbReference>
<evidence type="ECO:0000256" key="4">
    <source>
        <dbReference type="ARBA" id="ARBA00006335"/>
    </source>
</evidence>
<dbReference type="Proteomes" id="UP000235965">
    <property type="component" value="Unassembled WGS sequence"/>
</dbReference>
<dbReference type="FunCoup" id="A0A2J7RG53">
    <property type="interactions" value="325"/>
</dbReference>
<dbReference type="InterPro" id="IPR038772">
    <property type="entry name" value="Sph/SMPD2-like"/>
</dbReference>
<dbReference type="OrthoDB" id="387657at2759"/>
<dbReference type="GO" id="GO:0016020">
    <property type="term" value="C:membrane"/>
    <property type="evidence" value="ECO:0007669"/>
    <property type="project" value="UniProtKB-SubCell"/>
</dbReference>
<keyword evidence="6 14" id="KW-0812">Transmembrane</keyword>
<accession>A0A2J7RG53</accession>
<sequence>MNAIAEELALGKYDIVCLQEVWSENDYIDIKKLTLRVLPYSHYFYSGVFGSGVCIFSRYTIENVFFHQWPLNGYVHKLHHGDWFGGKGIGLCRVKCKGININIYSAHIIFIKIFIPTGKYTCAQDSPFLKPRIFQLHAEYNRRNDEYMAHRVLQAFDMSQFISITSTNADIVILGGDLNTEPGDLAYRIICHNAQVQDSFLQAQQVSVDYVGTNESSRNSYSDKKLCMKKPAGNRIDYIMYKCRRGIEVQCLKYQFPLPERVPKQNFSFSDHEALQVSFRVIRTSNGKYFAFTLKCSSCKVHIPDSVFLFQASEDALENKEEYMKALKESRAVCDAALGRLHQDKRSYWIYSAAFFLTLLCTIGLEAPLSCFKTYNIIRVVVTILLCFTIFMATIWNRMEVNAILTGKLGIEVVHSNLEDCNSDER</sequence>